<dbReference type="KEGG" id="ole:K0B96_16530"/>
<protein>
    <submittedName>
        <fullName evidence="2">Heme-binding domain-containing protein</fullName>
    </submittedName>
</protein>
<evidence type="ECO:0000313" key="3">
    <source>
        <dbReference type="Proteomes" id="UP000825051"/>
    </source>
</evidence>
<dbReference type="AlphaFoldDB" id="A0A8F9TW55"/>
<dbReference type="SMART" id="SM01235">
    <property type="entry name" value="Haem_bd"/>
    <property type="match status" value="1"/>
</dbReference>
<dbReference type="RefSeq" id="WP_220162035.1">
    <property type="nucleotide sequence ID" value="NZ_CP080507.1"/>
</dbReference>
<evidence type="ECO:0000259" key="1">
    <source>
        <dbReference type="SMART" id="SM01235"/>
    </source>
</evidence>
<dbReference type="EMBL" id="CP080507">
    <property type="protein sequence ID" value="QYM78889.1"/>
    <property type="molecule type" value="Genomic_DNA"/>
</dbReference>
<dbReference type="InterPro" id="IPR025992">
    <property type="entry name" value="Haem-bd"/>
</dbReference>
<name>A0A8F9TW55_9BACT</name>
<feature type="domain" description="Haem-binding" evidence="1">
    <location>
        <begin position="13"/>
        <end position="149"/>
    </location>
</feature>
<dbReference type="Proteomes" id="UP000825051">
    <property type="component" value="Chromosome"/>
</dbReference>
<gene>
    <name evidence="2" type="ORF">K0B96_16530</name>
</gene>
<proteinExistence type="predicted"/>
<reference evidence="2" key="1">
    <citation type="submission" date="2021-08" db="EMBL/GenBank/DDBJ databases">
        <title>Genome of a novel bacterium of the phylum Verrucomicrobia, Oleiharenicola sp. KSB-15.</title>
        <authorList>
            <person name="Chung J.-H."/>
            <person name="Ahn J.-H."/>
            <person name="Yoon Y."/>
            <person name="Kim D.-Y."/>
            <person name="An S.-H."/>
            <person name="Park I."/>
            <person name="Yeon J."/>
        </authorList>
    </citation>
    <scope>NUCLEOTIDE SEQUENCE</scope>
    <source>
        <strain evidence="2">KSB-15</strain>
    </source>
</reference>
<sequence length="158" mass="17790">MKSLLKKLLVVLFAAVVVIQFFPPRRNVSATVPGPQDITALHPTTPVVKAILAESCYDCHSDNTRYPWYTRIQPVGWWMQHHVNEGRKELNFSQFGTYTPKRARKKMDETIKEIKGGDMPLSSYVIVHRAAKLDPVQIQQVVDWANGVKASIPAPAVP</sequence>
<accession>A0A8F9TW55</accession>
<evidence type="ECO:0000313" key="2">
    <source>
        <dbReference type="EMBL" id="QYM78889.1"/>
    </source>
</evidence>
<organism evidence="2 3">
    <name type="scientific">Horticoccus luteus</name>
    <dbReference type="NCBI Taxonomy" id="2862869"/>
    <lineage>
        <taxon>Bacteria</taxon>
        <taxon>Pseudomonadati</taxon>
        <taxon>Verrucomicrobiota</taxon>
        <taxon>Opitutia</taxon>
        <taxon>Opitutales</taxon>
        <taxon>Opitutaceae</taxon>
        <taxon>Horticoccus</taxon>
    </lineage>
</organism>
<keyword evidence="3" id="KW-1185">Reference proteome</keyword>
<dbReference type="Pfam" id="PF14376">
    <property type="entry name" value="Haem_bd"/>
    <property type="match status" value="1"/>
</dbReference>